<dbReference type="Gramene" id="ONH90349">
    <property type="protein sequence ID" value="ONH90349"/>
    <property type="gene ID" value="PRUPE_8G048500"/>
</dbReference>
<dbReference type="Proteomes" id="UP000006882">
    <property type="component" value="Chromosome G8"/>
</dbReference>
<feature type="compositionally biased region" description="Low complexity" evidence="3">
    <location>
        <begin position="87"/>
        <end position="98"/>
    </location>
</feature>
<protein>
    <submittedName>
        <fullName evidence="4">Uncharacterized protein</fullName>
    </submittedName>
</protein>
<dbReference type="GO" id="GO:0045087">
    <property type="term" value="P:innate immune response"/>
    <property type="evidence" value="ECO:0007669"/>
    <property type="project" value="InterPro"/>
</dbReference>
<feature type="compositionally biased region" description="Polar residues" evidence="3">
    <location>
        <begin position="63"/>
        <end position="76"/>
    </location>
</feature>
<evidence type="ECO:0000256" key="3">
    <source>
        <dbReference type="SAM" id="MobiDB-lite"/>
    </source>
</evidence>
<dbReference type="OrthoDB" id="1160919at2759"/>
<name>A0A251MVP4_PRUPE</name>
<keyword evidence="5" id="KW-1185">Reference proteome</keyword>
<organism evidence="4 5">
    <name type="scientific">Prunus persica</name>
    <name type="common">Peach</name>
    <name type="synonym">Amygdalus persica</name>
    <dbReference type="NCBI Taxonomy" id="3760"/>
    <lineage>
        <taxon>Eukaryota</taxon>
        <taxon>Viridiplantae</taxon>
        <taxon>Streptophyta</taxon>
        <taxon>Embryophyta</taxon>
        <taxon>Tracheophyta</taxon>
        <taxon>Spermatophyta</taxon>
        <taxon>Magnoliopsida</taxon>
        <taxon>eudicotyledons</taxon>
        <taxon>Gunneridae</taxon>
        <taxon>Pentapetalae</taxon>
        <taxon>rosids</taxon>
        <taxon>fabids</taxon>
        <taxon>Rosales</taxon>
        <taxon>Rosaceae</taxon>
        <taxon>Amygdaloideae</taxon>
        <taxon>Amygdaleae</taxon>
        <taxon>Prunus</taxon>
    </lineage>
</organism>
<evidence type="ECO:0000313" key="4">
    <source>
        <dbReference type="EMBL" id="ONH90349.1"/>
    </source>
</evidence>
<feature type="region of interest" description="Disordered" evidence="3">
    <location>
        <begin position="49"/>
        <end position="128"/>
    </location>
</feature>
<accession>A0A251MVP4</accession>
<sequence>MEYSQVSTDDGEAEVKEMRGVSYNFYLHPCHFLEEAVRAFFKCLGIENRAQEEKDDGQKDTETNPNKIAPSTSQAELQDDAADPSVTATDTTEADPAPSSTTKQTSEVAASSRVVRQPITTGGGGQIN</sequence>
<evidence type="ECO:0000256" key="2">
    <source>
        <dbReference type="ARBA" id="ARBA00022821"/>
    </source>
</evidence>
<gene>
    <name evidence="4" type="ORF">PRUPE_8G048500</name>
</gene>
<reference evidence="4 5" key="1">
    <citation type="journal article" date="2013" name="Nat. Genet.">
        <title>The high-quality draft genome of peach (Prunus persica) identifies unique patterns of genetic diversity, domestication and genome evolution.</title>
        <authorList>
            <consortium name="International Peach Genome Initiative"/>
            <person name="Verde I."/>
            <person name="Abbott A.G."/>
            <person name="Scalabrin S."/>
            <person name="Jung S."/>
            <person name="Shu S."/>
            <person name="Marroni F."/>
            <person name="Zhebentyayeva T."/>
            <person name="Dettori M.T."/>
            <person name="Grimwood J."/>
            <person name="Cattonaro F."/>
            <person name="Zuccolo A."/>
            <person name="Rossini L."/>
            <person name="Jenkins J."/>
            <person name="Vendramin E."/>
            <person name="Meisel L.A."/>
            <person name="Decroocq V."/>
            <person name="Sosinski B."/>
            <person name="Prochnik S."/>
            <person name="Mitros T."/>
            <person name="Policriti A."/>
            <person name="Cipriani G."/>
            <person name="Dondini L."/>
            <person name="Ficklin S."/>
            <person name="Goodstein D.M."/>
            <person name="Xuan P."/>
            <person name="Del Fabbro C."/>
            <person name="Aramini V."/>
            <person name="Copetti D."/>
            <person name="Gonzalez S."/>
            <person name="Horner D.S."/>
            <person name="Falchi R."/>
            <person name="Lucas S."/>
            <person name="Mica E."/>
            <person name="Maldonado J."/>
            <person name="Lazzari B."/>
            <person name="Bielenberg D."/>
            <person name="Pirona R."/>
            <person name="Miculan M."/>
            <person name="Barakat A."/>
            <person name="Testolin R."/>
            <person name="Stella A."/>
            <person name="Tartarini S."/>
            <person name="Tonutti P."/>
            <person name="Arus P."/>
            <person name="Orellana A."/>
            <person name="Wells C."/>
            <person name="Main D."/>
            <person name="Vizzotto G."/>
            <person name="Silva H."/>
            <person name="Salamini F."/>
            <person name="Schmutz J."/>
            <person name="Morgante M."/>
            <person name="Rokhsar D.S."/>
        </authorList>
    </citation>
    <scope>NUCLEOTIDE SEQUENCE [LARGE SCALE GENOMIC DNA]</scope>
    <source>
        <strain evidence="5">cv. Nemared</strain>
    </source>
</reference>
<dbReference type="AlphaFoldDB" id="A0A251MVP4"/>
<dbReference type="InterPro" id="IPR035176">
    <property type="entry name" value="PEP"/>
</dbReference>
<dbReference type="Pfam" id="PF17232">
    <property type="entry name" value="Pep1_7"/>
    <property type="match status" value="1"/>
</dbReference>
<evidence type="ECO:0000313" key="5">
    <source>
        <dbReference type="Proteomes" id="UP000006882"/>
    </source>
</evidence>
<comment type="similarity">
    <text evidence="1">Belongs to the brassicaceae elicitor peptide family.</text>
</comment>
<dbReference type="PANTHER" id="PTHR35771:SF2">
    <property type="entry name" value="ELICITOR PEPTIDE 6"/>
    <property type="match status" value="1"/>
</dbReference>
<feature type="compositionally biased region" description="Polar residues" evidence="3">
    <location>
        <begin position="99"/>
        <end position="109"/>
    </location>
</feature>
<proteinExistence type="inferred from homology"/>
<feature type="compositionally biased region" description="Basic and acidic residues" evidence="3">
    <location>
        <begin position="49"/>
        <end position="62"/>
    </location>
</feature>
<keyword evidence="2" id="KW-0611">Plant defense</keyword>
<dbReference type="EMBL" id="CM007658">
    <property type="protein sequence ID" value="ONH90349.1"/>
    <property type="molecule type" value="Genomic_DNA"/>
</dbReference>
<dbReference type="PANTHER" id="PTHR35771">
    <property type="entry name" value="TRANSMEMBRANE PROTEIN-RELATED"/>
    <property type="match status" value="1"/>
</dbReference>
<evidence type="ECO:0000256" key="1">
    <source>
        <dbReference type="ARBA" id="ARBA00011021"/>
    </source>
</evidence>